<dbReference type="EMBL" id="DTMM01000005">
    <property type="protein sequence ID" value="HFT92375.1"/>
    <property type="molecule type" value="Genomic_DNA"/>
</dbReference>
<dbReference type="GO" id="GO:0016462">
    <property type="term" value="F:pyrophosphatase activity"/>
    <property type="evidence" value="ECO:0007669"/>
    <property type="project" value="UniProtKB-ARBA"/>
</dbReference>
<evidence type="ECO:0000256" key="1">
    <source>
        <dbReference type="ARBA" id="ARBA00000847"/>
    </source>
</evidence>
<keyword evidence="5 8" id="KW-0378">Hydrolase</keyword>
<dbReference type="PRINTS" id="PR00502">
    <property type="entry name" value="NUDIXFAMILY"/>
</dbReference>
<accession>A0A7C3QSK7</accession>
<comment type="similarity">
    <text evidence="3">Belongs to the Nudix hydrolase family. NudK subfamily.</text>
</comment>
<feature type="domain" description="Nudix hydrolase" evidence="10">
    <location>
        <begin position="56"/>
        <end position="184"/>
    </location>
</feature>
<feature type="region of interest" description="Disordered" evidence="9">
    <location>
        <begin position="1"/>
        <end position="22"/>
    </location>
</feature>
<comment type="caution">
    <text evidence="11">The sequence shown here is derived from an EMBL/GenBank/DDBJ whole genome shotgun (WGS) entry which is preliminary data.</text>
</comment>
<dbReference type="CDD" id="cd03424">
    <property type="entry name" value="NUDIX_ADPRase_Nudt5_UGPPase_Nudt14"/>
    <property type="match status" value="1"/>
</dbReference>
<dbReference type="Gene3D" id="3.90.79.10">
    <property type="entry name" value="Nucleoside Triphosphate Pyrophosphohydrolase"/>
    <property type="match status" value="1"/>
</dbReference>
<gene>
    <name evidence="11" type="ORF">ENX03_00265</name>
</gene>
<dbReference type="InterPro" id="IPR000086">
    <property type="entry name" value="NUDIX_hydrolase_dom"/>
</dbReference>
<evidence type="ECO:0000256" key="2">
    <source>
        <dbReference type="ARBA" id="ARBA00001946"/>
    </source>
</evidence>
<dbReference type="PROSITE" id="PS00893">
    <property type="entry name" value="NUDIX_BOX"/>
    <property type="match status" value="1"/>
</dbReference>
<sequence length="195" mass="21450">MSFPDLPDDDHPLSGEALREQHPSSEMIVYGGKRISLSVRSWTGPQGKTFRHETVLFGEGVAIVPVVEGKILLIRQYRPSVASSILEIPAGKVDPGEDIRQAAIRELSEETGVVGGKLEHLASIWTTPGFCNERIHLFLSTEGVLGKNHPDEGETIEEILLFSHDRIRQMIFNNEISDAKSLIGLLMVLGRKSSG</sequence>
<evidence type="ECO:0000256" key="3">
    <source>
        <dbReference type="ARBA" id="ARBA00007275"/>
    </source>
</evidence>
<reference evidence="11" key="1">
    <citation type="journal article" date="2020" name="mSystems">
        <title>Genome- and Community-Level Interaction Insights into Carbon Utilization and Element Cycling Functions of Hydrothermarchaeota in Hydrothermal Sediment.</title>
        <authorList>
            <person name="Zhou Z."/>
            <person name="Liu Y."/>
            <person name="Xu W."/>
            <person name="Pan J."/>
            <person name="Luo Z.H."/>
            <person name="Li M."/>
        </authorList>
    </citation>
    <scope>NUCLEOTIDE SEQUENCE [LARGE SCALE GENOMIC DNA]</scope>
    <source>
        <strain evidence="11">SpSt-902</strain>
    </source>
</reference>
<dbReference type="Pfam" id="PF00293">
    <property type="entry name" value="NUDIX"/>
    <property type="match status" value="1"/>
</dbReference>
<dbReference type="InterPro" id="IPR020476">
    <property type="entry name" value="Nudix_hydrolase"/>
</dbReference>
<protein>
    <recommendedName>
        <fullName evidence="4">GDP-mannose pyrophosphatase</fullName>
    </recommendedName>
    <alternativeName>
        <fullName evidence="6">GDP-mannose hydrolase</fullName>
    </alternativeName>
    <alternativeName>
        <fullName evidence="7">GDPMK</fullName>
    </alternativeName>
</protein>
<evidence type="ECO:0000256" key="8">
    <source>
        <dbReference type="RuleBase" id="RU003476"/>
    </source>
</evidence>
<dbReference type="PROSITE" id="PS51462">
    <property type="entry name" value="NUDIX"/>
    <property type="match status" value="1"/>
</dbReference>
<dbReference type="InterPro" id="IPR020084">
    <property type="entry name" value="NUDIX_hydrolase_CS"/>
</dbReference>
<organism evidence="11">
    <name type="scientific">Leptospirillum ferriphilum</name>
    <dbReference type="NCBI Taxonomy" id="178606"/>
    <lineage>
        <taxon>Bacteria</taxon>
        <taxon>Pseudomonadati</taxon>
        <taxon>Nitrospirota</taxon>
        <taxon>Nitrospiria</taxon>
        <taxon>Nitrospirales</taxon>
        <taxon>Nitrospiraceae</taxon>
        <taxon>Leptospirillum</taxon>
    </lineage>
</organism>
<dbReference type="InterPro" id="IPR015797">
    <property type="entry name" value="NUDIX_hydrolase-like_dom_sf"/>
</dbReference>
<dbReference type="PANTHER" id="PTHR11839">
    <property type="entry name" value="UDP/ADP-SUGAR PYROPHOSPHATASE"/>
    <property type="match status" value="1"/>
</dbReference>
<comment type="cofactor">
    <cofactor evidence="2">
        <name>Mg(2+)</name>
        <dbReference type="ChEBI" id="CHEBI:18420"/>
    </cofactor>
</comment>
<evidence type="ECO:0000256" key="7">
    <source>
        <dbReference type="ARBA" id="ARBA00032272"/>
    </source>
</evidence>
<evidence type="ECO:0000256" key="5">
    <source>
        <dbReference type="ARBA" id="ARBA00022801"/>
    </source>
</evidence>
<name>A0A7C3QSK7_9BACT</name>
<evidence type="ECO:0000259" key="10">
    <source>
        <dbReference type="PROSITE" id="PS51462"/>
    </source>
</evidence>
<feature type="compositionally biased region" description="Basic and acidic residues" evidence="9">
    <location>
        <begin position="9"/>
        <end position="22"/>
    </location>
</feature>
<proteinExistence type="inferred from homology"/>
<dbReference type="GO" id="GO:0006753">
    <property type="term" value="P:nucleoside phosphate metabolic process"/>
    <property type="evidence" value="ECO:0007669"/>
    <property type="project" value="TreeGrafter"/>
</dbReference>
<dbReference type="AlphaFoldDB" id="A0A7C3QSK7"/>
<evidence type="ECO:0000256" key="4">
    <source>
        <dbReference type="ARBA" id="ARBA00016377"/>
    </source>
</evidence>
<dbReference type="PANTHER" id="PTHR11839:SF18">
    <property type="entry name" value="NUDIX HYDROLASE DOMAIN-CONTAINING PROTEIN"/>
    <property type="match status" value="1"/>
</dbReference>
<dbReference type="SUPFAM" id="SSF55811">
    <property type="entry name" value="Nudix"/>
    <property type="match status" value="1"/>
</dbReference>
<dbReference type="GO" id="GO:0019693">
    <property type="term" value="P:ribose phosphate metabolic process"/>
    <property type="evidence" value="ECO:0007669"/>
    <property type="project" value="TreeGrafter"/>
</dbReference>
<evidence type="ECO:0000313" key="11">
    <source>
        <dbReference type="EMBL" id="HFT92375.1"/>
    </source>
</evidence>
<evidence type="ECO:0000256" key="6">
    <source>
        <dbReference type="ARBA" id="ARBA00032162"/>
    </source>
</evidence>
<comment type="catalytic activity">
    <reaction evidence="1">
        <text>GDP-alpha-D-mannose + H2O = alpha-D-mannose 1-phosphate + GMP + 2 H(+)</text>
        <dbReference type="Rhea" id="RHEA:27978"/>
        <dbReference type="ChEBI" id="CHEBI:15377"/>
        <dbReference type="ChEBI" id="CHEBI:15378"/>
        <dbReference type="ChEBI" id="CHEBI:57527"/>
        <dbReference type="ChEBI" id="CHEBI:58115"/>
        <dbReference type="ChEBI" id="CHEBI:58409"/>
    </reaction>
</comment>
<evidence type="ECO:0000256" key="9">
    <source>
        <dbReference type="SAM" id="MobiDB-lite"/>
    </source>
</evidence>